<dbReference type="AlphaFoldDB" id="A0A1L0C5K4"/>
<gene>
    <name evidence="1" type="ORF">SAMEA4029009_CIC11G00000002173</name>
</gene>
<name>A0A1L0C5K4_9ASCO</name>
<accession>A0A1L0C5K4</accession>
<dbReference type="Proteomes" id="UP000182259">
    <property type="component" value="Chromosome VI"/>
</dbReference>
<dbReference type="EMBL" id="LT635769">
    <property type="protein sequence ID" value="SGZ58106.1"/>
    <property type="molecule type" value="Genomic_DNA"/>
</dbReference>
<evidence type="ECO:0000313" key="1">
    <source>
        <dbReference type="EMBL" id="SGZ58106.1"/>
    </source>
</evidence>
<organism evidence="1 2">
    <name type="scientific">Sungouiella intermedia</name>
    <dbReference type="NCBI Taxonomy" id="45354"/>
    <lineage>
        <taxon>Eukaryota</taxon>
        <taxon>Fungi</taxon>
        <taxon>Dikarya</taxon>
        <taxon>Ascomycota</taxon>
        <taxon>Saccharomycotina</taxon>
        <taxon>Pichiomycetes</taxon>
        <taxon>Metschnikowiaceae</taxon>
        <taxon>Sungouiella</taxon>
    </lineage>
</organism>
<proteinExistence type="predicted"/>
<reference evidence="1 2" key="1">
    <citation type="submission" date="2016-10" db="EMBL/GenBank/DDBJ databases">
        <authorList>
            <person name="de Groot N.N."/>
        </authorList>
    </citation>
    <scope>NUCLEOTIDE SEQUENCE [LARGE SCALE GENOMIC DNA]</scope>
    <source>
        <strain evidence="1 2">PYCC 4715</strain>
    </source>
</reference>
<evidence type="ECO:0000313" key="2">
    <source>
        <dbReference type="Proteomes" id="UP000182259"/>
    </source>
</evidence>
<sequence>MKLDSTGVGNIFLPSRFILQIPISSADILSFPPTASHTYLHRRHLTGVRVFVDVWMFNTASDI</sequence>
<protein>
    <submittedName>
        <fullName evidence="1">CIC11C00000002173</fullName>
    </submittedName>
</protein>